<proteinExistence type="predicted"/>
<gene>
    <name evidence="1" type="ORF">DM860_008922</name>
</gene>
<dbReference type="AlphaFoldDB" id="A0A328D988"/>
<comment type="caution">
    <text evidence="1">The sequence shown here is derived from an EMBL/GenBank/DDBJ whole genome shotgun (WGS) entry which is preliminary data.</text>
</comment>
<sequence length="267" mass="30423">MAAMARQPAATMTTLLYYSDLLPRNLSRLERMVRRDLFAGGGDYLFRFLVQFLRCFCELSTTQEPRFRILMPAFGYRQQAQPYEKQEDYYYSYNDSTSMQLVRPRPHFNPVDDTNHEYFISAPQHHVTAVSAGGGGGGYPVPQHGGGHYELNPKDACGKKYASGSHHYYGGTEQCHDGGDYDDDNRHHYGGKPYYSMRKLPFVPESHEIHYHKFMSGGSGGGSYGFDETTVDGFARPAAAFMEGPMRRPKFDFAEKKVDRWELKSID</sequence>
<evidence type="ECO:0000313" key="2">
    <source>
        <dbReference type="Proteomes" id="UP000249390"/>
    </source>
</evidence>
<dbReference type="PANTHER" id="PTHR37900">
    <property type="match status" value="1"/>
</dbReference>
<organism evidence="1 2">
    <name type="scientific">Cuscuta australis</name>
    <dbReference type="NCBI Taxonomy" id="267555"/>
    <lineage>
        <taxon>Eukaryota</taxon>
        <taxon>Viridiplantae</taxon>
        <taxon>Streptophyta</taxon>
        <taxon>Embryophyta</taxon>
        <taxon>Tracheophyta</taxon>
        <taxon>Spermatophyta</taxon>
        <taxon>Magnoliopsida</taxon>
        <taxon>eudicotyledons</taxon>
        <taxon>Gunneridae</taxon>
        <taxon>Pentapetalae</taxon>
        <taxon>asterids</taxon>
        <taxon>lamiids</taxon>
        <taxon>Solanales</taxon>
        <taxon>Convolvulaceae</taxon>
        <taxon>Cuscuteae</taxon>
        <taxon>Cuscuta</taxon>
        <taxon>Cuscuta subgen. Grammica</taxon>
        <taxon>Cuscuta sect. Cleistogrammica</taxon>
    </lineage>
</organism>
<protein>
    <submittedName>
        <fullName evidence="1">Uncharacterized protein</fullName>
    </submittedName>
</protein>
<reference evidence="1 2" key="1">
    <citation type="submission" date="2018-06" db="EMBL/GenBank/DDBJ databases">
        <title>The Genome of Cuscuta australis (Dodder) Provides Insight into the Evolution of Plant Parasitism.</title>
        <authorList>
            <person name="Liu H."/>
        </authorList>
    </citation>
    <scope>NUCLEOTIDE SEQUENCE [LARGE SCALE GENOMIC DNA]</scope>
    <source>
        <strain evidence="2">cv. Yunnan</strain>
        <tissue evidence="1">Vines</tissue>
    </source>
</reference>
<keyword evidence="2" id="KW-1185">Reference proteome</keyword>
<dbReference type="Proteomes" id="UP000249390">
    <property type="component" value="Unassembled WGS sequence"/>
</dbReference>
<dbReference type="EMBL" id="NQVE01000183">
    <property type="protein sequence ID" value="RAL41740.1"/>
    <property type="molecule type" value="Genomic_DNA"/>
</dbReference>
<dbReference type="PANTHER" id="PTHR37900:SF7">
    <property type="entry name" value="SECRETED PROTEIN"/>
    <property type="match status" value="1"/>
</dbReference>
<evidence type="ECO:0000313" key="1">
    <source>
        <dbReference type="EMBL" id="RAL41740.1"/>
    </source>
</evidence>
<accession>A0A328D988</accession>
<name>A0A328D988_9ASTE</name>